<dbReference type="InterPro" id="IPR050767">
    <property type="entry name" value="Sel1_AlgK"/>
</dbReference>
<dbReference type="PANTHER" id="PTHR11102:SF160">
    <property type="entry name" value="ERAD-ASSOCIATED E3 UBIQUITIN-PROTEIN LIGASE COMPONENT HRD3"/>
    <property type="match status" value="1"/>
</dbReference>
<protein>
    <submittedName>
        <fullName evidence="1">Tetratricopeptide repeat protein</fullName>
    </submittedName>
</protein>
<dbReference type="InterPro" id="IPR006597">
    <property type="entry name" value="Sel1-like"/>
</dbReference>
<gene>
    <name evidence="1" type="ORF">E5L68_001800</name>
</gene>
<dbReference type="Pfam" id="PF08238">
    <property type="entry name" value="Sel1"/>
    <property type="match status" value="2"/>
</dbReference>
<sequence>MIGEKAYLLATRLRVILSEYPNKLDDKIRNEVYREYLFLLRKAAYSGHLEAQYDLAQQYETMSFLAINNPMSNPKKRIYWYTKACERNHPEACNNLASLYELGEGCDKNLDLALALYKKSAELGSPNGKENYKIMIKDMANGGMYSLHG</sequence>
<dbReference type="EMBL" id="SRMP02000001">
    <property type="protein sequence ID" value="MFN0290102.1"/>
    <property type="molecule type" value="Genomic_DNA"/>
</dbReference>
<reference evidence="1 2" key="1">
    <citation type="submission" date="2024-12" db="EMBL/GenBank/DDBJ databases">
        <authorList>
            <person name="Hu S."/>
        </authorList>
    </citation>
    <scope>NUCLEOTIDE SEQUENCE [LARGE SCALE GENOMIC DNA]</scope>
    <source>
        <strain evidence="1 2">P-25</strain>
    </source>
</reference>
<dbReference type="Gene3D" id="1.25.40.10">
    <property type="entry name" value="Tetratricopeptide repeat domain"/>
    <property type="match status" value="1"/>
</dbReference>
<proteinExistence type="predicted"/>
<organism evidence="1 2">
    <name type="scientific">Pedobacter helvus</name>
    <dbReference type="NCBI Taxonomy" id="2563444"/>
    <lineage>
        <taxon>Bacteria</taxon>
        <taxon>Pseudomonadati</taxon>
        <taxon>Bacteroidota</taxon>
        <taxon>Sphingobacteriia</taxon>
        <taxon>Sphingobacteriales</taxon>
        <taxon>Sphingobacteriaceae</taxon>
        <taxon>Pedobacter</taxon>
    </lineage>
</organism>
<dbReference type="SUPFAM" id="SSF81901">
    <property type="entry name" value="HCP-like"/>
    <property type="match status" value="1"/>
</dbReference>
<keyword evidence="2" id="KW-1185">Reference proteome</keyword>
<evidence type="ECO:0000313" key="1">
    <source>
        <dbReference type="EMBL" id="MFN0290102.1"/>
    </source>
</evidence>
<name>A0ABW9JCH6_9SPHI</name>
<dbReference type="RefSeq" id="WP_138727697.1">
    <property type="nucleotide sequence ID" value="NZ_SRMP02000001.1"/>
</dbReference>
<dbReference type="InterPro" id="IPR011990">
    <property type="entry name" value="TPR-like_helical_dom_sf"/>
</dbReference>
<dbReference type="SMART" id="SM00671">
    <property type="entry name" value="SEL1"/>
    <property type="match status" value="2"/>
</dbReference>
<accession>A0ABW9JCH6</accession>
<dbReference type="Proteomes" id="UP001517367">
    <property type="component" value="Unassembled WGS sequence"/>
</dbReference>
<comment type="caution">
    <text evidence="1">The sequence shown here is derived from an EMBL/GenBank/DDBJ whole genome shotgun (WGS) entry which is preliminary data.</text>
</comment>
<evidence type="ECO:0000313" key="2">
    <source>
        <dbReference type="Proteomes" id="UP001517367"/>
    </source>
</evidence>
<dbReference type="PANTHER" id="PTHR11102">
    <property type="entry name" value="SEL-1-LIKE PROTEIN"/>
    <property type="match status" value="1"/>
</dbReference>